<evidence type="ECO:0000313" key="4">
    <source>
        <dbReference type="Proteomes" id="UP000336646"/>
    </source>
</evidence>
<reference evidence="3 4" key="1">
    <citation type="submission" date="2018-12" db="EMBL/GenBank/DDBJ databases">
        <title>Corynebacterium sanguinis sp. nov., a clinically-associated and environmental corynebacterium.</title>
        <authorList>
            <person name="Gonzales-Siles L."/>
            <person name="Jaen-Luchoro D."/>
            <person name="Cardew S."/>
            <person name="Inganas E."/>
            <person name="Ohlen M."/>
            <person name="Jensie-Markopolous S."/>
            <person name="Pinyeiro-Iglesias B."/>
            <person name="Molin K."/>
            <person name="Skovbjerg S."/>
            <person name="Svensson-Stadler L."/>
            <person name="Funke G."/>
            <person name="Moore E.R.B."/>
        </authorList>
    </citation>
    <scope>NUCLEOTIDE SEQUENCE [LARGE SCALE GENOMIC DNA]</scope>
    <source>
        <strain evidence="3 4">58734</strain>
    </source>
</reference>
<dbReference type="GO" id="GO:0003676">
    <property type="term" value="F:nucleic acid binding"/>
    <property type="evidence" value="ECO:0007669"/>
    <property type="project" value="InterPro"/>
</dbReference>
<keyword evidence="3" id="KW-0540">Nuclease</keyword>
<dbReference type="Pfam" id="PF01844">
    <property type="entry name" value="HNH"/>
    <property type="match status" value="1"/>
</dbReference>
<dbReference type="GO" id="GO:0008270">
    <property type="term" value="F:zinc ion binding"/>
    <property type="evidence" value="ECO:0007669"/>
    <property type="project" value="InterPro"/>
</dbReference>
<keyword evidence="3" id="KW-0255">Endonuclease</keyword>
<dbReference type="EMBL" id="RXIR01000005">
    <property type="protein sequence ID" value="TVS29386.1"/>
    <property type="molecule type" value="Genomic_DNA"/>
</dbReference>
<dbReference type="AlphaFoldDB" id="A0A6C1TYE5"/>
<accession>A0A6C1TYE5</accession>
<evidence type="ECO:0000259" key="2">
    <source>
        <dbReference type="SMART" id="SM00507"/>
    </source>
</evidence>
<dbReference type="OrthoDB" id="4752861at2"/>
<dbReference type="CDD" id="cd00085">
    <property type="entry name" value="HNHc"/>
    <property type="match status" value="1"/>
</dbReference>
<name>A0A6C1TYE5_9CORY</name>
<dbReference type="Gene3D" id="1.10.30.50">
    <property type="match status" value="1"/>
</dbReference>
<feature type="region of interest" description="Disordered" evidence="1">
    <location>
        <begin position="202"/>
        <end position="236"/>
    </location>
</feature>
<feature type="domain" description="HNH nuclease" evidence="2">
    <location>
        <begin position="328"/>
        <end position="380"/>
    </location>
</feature>
<dbReference type="SMART" id="SM00507">
    <property type="entry name" value="HNHc"/>
    <property type="match status" value="1"/>
</dbReference>
<dbReference type="InterPro" id="IPR002711">
    <property type="entry name" value="HNH"/>
</dbReference>
<organism evidence="3 4">
    <name type="scientific">Corynebacterium sanguinis</name>
    <dbReference type="NCBI Taxonomy" id="2594913"/>
    <lineage>
        <taxon>Bacteria</taxon>
        <taxon>Bacillati</taxon>
        <taxon>Actinomycetota</taxon>
        <taxon>Actinomycetes</taxon>
        <taxon>Mycobacteriales</taxon>
        <taxon>Corynebacteriaceae</taxon>
        <taxon>Corynebacterium</taxon>
    </lineage>
</organism>
<sequence>MSVTYQGGPHTTQRRAEIAKRIKSNQSWAITSRAEMLIALGEFDELGLCESFGETSTAGWLTRETRIAVSTAFEYVSVARKLAYFPLLTASFRAGRLSYSTVRYLLRYLTPETEAELVMLAEKLCFAELKRALAGVDKQEDQLEAPKYHHDVRIDDNGDVVISARLNAADGAAYMAALKIAQLAYYGLDDLGDEDDEEAIETELERRRGQSEAHPASECTSDHPRSISAHFTGNYSRVGPPTKDDMYASLLAMIHMVRTNPVSELRAPGAHVNIMMTTNGRAWLPGNVEAPSKVLEAYVNNAFVRLQMLDKNGLTLHLGRKSRFVNNAQFRALLAVWGFECAMPGCNHARFLQVHHIEEWAEGGETNLENLIPLCSACHSRVTNGYVHITTNGRTIEFRFRGGRRFVSHGGGLPEKVTPFTGPLVAATAENRENHPRGRDFAD</sequence>
<keyword evidence="3" id="KW-0378">Hydrolase</keyword>
<evidence type="ECO:0000256" key="1">
    <source>
        <dbReference type="SAM" id="MobiDB-lite"/>
    </source>
</evidence>
<dbReference type="Proteomes" id="UP000336646">
    <property type="component" value="Unassembled WGS sequence"/>
</dbReference>
<dbReference type="RefSeq" id="WP_144772690.1">
    <property type="nucleotide sequence ID" value="NZ_RXIR01000005.1"/>
</dbReference>
<dbReference type="InterPro" id="IPR003615">
    <property type="entry name" value="HNH_nuc"/>
</dbReference>
<dbReference type="GO" id="GO:0004519">
    <property type="term" value="F:endonuclease activity"/>
    <property type="evidence" value="ECO:0007669"/>
    <property type="project" value="UniProtKB-KW"/>
</dbReference>
<comment type="caution">
    <text evidence="3">The sequence shown here is derived from an EMBL/GenBank/DDBJ whole genome shotgun (WGS) entry which is preliminary data.</text>
</comment>
<gene>
    <name evidence="3" type="ORF">EKI59_03530</name>
</gene>
<proteinExistence type="predicted"/>
<evidence type="ECO:0000313" key="3">
    <source>
        <dbReference type="EMBL" id="TVS29386.1"/>
    </source>
</evidence>
<protein>
    <submittedName>
        <fullName evidence="3">HNH endonuclease</fullName>
    </submittedName>
</protein>